<dbReference type="RefSeq" id="WP_235179308.1">
    <property type="nucleotide sequence ID" value="NZ_JAKFFV010000014.1"/>
</dbReference>
<dbReference type="AlphaFoldDB" id="A0A9X1QGL5"/>
<dbReference type="EMBL" id="JAKFFV010000014">
    <property type="protein sequence ID" value="MCF2501035.1"/>
    <property type="molecule type" value="Genomic_DNA"/>
</dbReference>
<name>A0A9X1QGL5_9BACT</name>
<comment type="caution">
    <text evidence="1">The sequence shown here is derived from an EMBL/GenBank/DDBJ whole genome shotgun (WGS) entry which is preliminary data.</text>
</comment>
<evidence type="ECO:0000313" key="2">
    <source>
        <dbReference type="Proteomes" id="UP001139411"/>
    </source>
</evidence>
<gene>
    <name evidence="1" type="ORF">L0661_22120</name>
</gene>
<proteinExistence type="predicted"/>
<sequence length="327" mass="37674">MFDIYIQSGEFIGEKSNIWVSLFKDFLIPALSVGIPLYIFYTGISSQRNEDEAKGRKKDAESLKYMALKVSKIIKYINLLQLRIDESLSQAEFQIRNAPIVDLPASNEITRLLEKLDHESILRAYKSIMSSDHKKITGLFDTIDEVNLIKLRLERTLSDFAQSMGPFDAEFRAVFTSILFEIQLLELSNSASASVFDELRAARDVYFINEENAIKDLIDFDFEMIFIDQIVHLTATYVGQGKSKFEKILLLARDFHPKLVGYNLRSARLQHELRKLQTAVLRAQVDMHQYSIDLTKEDDSGTFDRIASSKSPQTSSMFRLLMYKHRQ</sequence>
<protein>
    <submittedName>
        <fullName evidence="1">Uncharacterized protein</fullName>
    </submittedName>
</protein>
<evidence type="ECO:0000313" key="1">
    <source>
        <dbReference type="EMBL" id="MCF2501035.1"/>
    </source>
</evidence>
<reference evidence="1" key="1">
    <citation type="submission" date="2022-01" db="EMBL/GenBank/DDBJ databases">
        <title>Novel species in genus Dyadobacter.</title>
        <authorList>
            <person name="Ma C."/>
        </authorList>
    </citation>
    <scope>NUCLEOTIDE SEQUENCE</scope>
    <source>
        <strain evidence="1">CY357</strain>
    </source>
</reference>
<accession>A0A9X1QGL5</accession>
<dbReference type="Proteomes" id="UP001139411">
    <property type="component" value="Unassembled WGS sequence"/>
</dbReference>
<organism evidence="1 2">
    <name type="scientific">Dyadobacter chenhuakuii</name>
    <dbReference type="NCBI Taxonomy" id="2909339"/>
    <lineage>
        <taxon>Bacteria</taxon>
        <taxon>Pseudomonadati</taxon>
        <taxon>Bacteroidota</taxon>
        <taxon>Cytophagia</taxon>
        <taxon>Cytophagales</taxon>
        <taxon>Spirosomataceae</taxon>
        <taxon>Dyadobacter</taxon>
    </lineage>
</organism>